<dbReference type="EMBL" id="CP059833">
    <property type="protein sequence ID" value="QMV85174.1"/>
    <property type="molecule type" value="Genomic_DNA"/>
</dbReference>
<proteinExistence type="inferred from homology"/>
<evidence type="ECO:0000256" key="3">
    <source>
        <dbReference type="ARBA" id="ARBA00022448"/>
    </source>
</evidence>
<keyword evidence="7 8" id="KW-0472">Membrane</keyword>
<evidence type="ECO:0000256" key="4">
    <source>
        <dbReference type="ARBA" id="ARBA00022475"/>
    </source>
</evidence>
<feature type="transmembrane region" description="Helical" evidence="8">
    <location>
        <begin position="126"/>
        <end position="152"/>
    </location>
</feature>
<dbReference type="InterPro" id="IPR052017">
    <property type="entry name" value="TSUP"/>
</dbReference>
<evidence type="ECO:0000256" key="8">
    <source>
        <dbReference type="RuleBase" id="RU363041"/>
    </source>
</evidence>
<dbReference type="PANTHER" id="PTHR30269:SF37">
    <property type="entry name" value="MEMBRANE TRANSPORTER PROTEIN"/>
    <property type="match status" value="1"/>
</dbReference>
<keyword evidence="5 8" id="KW-0812">Transmembrane</keyword>
<feature type="transmembrane region" description="Helical" evidence="8">
    <location>
        <begin position="196"/>
        <end position="214"/>
    </location>
</feature>
<dbReference type="AlphaFoldDB" id="A0A7G5FEY3"/>
<evidence type="ECO:0000313" key="9">
    <source>
        <dbReference type="EMBL" id="QMV85174.1"/>
    </source>
</evidence>
<gene>
    <name evidence="9" type="ORF">HW450_12785</name>
</gene>
<evidence type="ECO:0000313" key="10">
    <source>
        <dbReference type="Proteomes" id="UP000515570"/>
    </source>
</evidence>
<comment type="subcellular location">
    <subcellularLocation>
        <location evidence="1 8">Cell membrane</location>
        <topology evidence="1 8">Multi-pass membrane protein</topology>
    </subcellularLocation>
</comment>
<accession>A0A7G5FEY3</accession>
<organism evidence="9 10">
    <name type="scientific">Corynebacterium hindlerae</name>
    <dbReference type="NCBI Taxonomy" id="699041"/>
    <lineage>
        <taxon>Bacteria</taxon>
        <taxon>Bacillati</taxon>
        <taxon>Actinomycetota</taxon>
        <taxon>Actinomycetes</taxon>
        <taxon>Mycobacteriales</taxon>
        <taxon>Corynebacteriaceae</taxon>
        <taxon>Corynebacterium</taxon>
    </lineage>
</organism>
<dbReference type="GO" id="GO:0005886">
    <property type="term" value="C:plasma membrane"/>
    <property type="evidence" value="ECO:0007669"/>
    <property type="project" value="UniProtKB-SubCell"/>
</dbReference>
<keyword evidence="4 8" id="KW-1003">Cell membrane</keyword>
<evidence type="ECO:0000256" key="6">
    <source>
        <dbReference type="ARBA" id="ARBA00022989"/>
    </source>
</evidence>
<feature type="transmembrane region" description="Helical" evidence="8">
    <location>
        <begin position="94"/>
        <end position="114"/>
    </location>
</feature>
<evidence type="ECO:0000256" key="1">
    <source>
        <dbReference type="ARBA" id="ARBA00004651"/>
    </source>
</evidence>
<feature type="transmembrane region" description="Helical" evidence="8">
    <location>
        <begin position="70"/>
        <end position="88"/>
    </location>
</feature>
<evidence type="ECO:0000256" key="5">
    <source>
        <dbReference type="ARBA" id="ARBA00022692"/>
    </source>
</evidence>
<keyword evidence="3" id="KW-0813">Transport</keyword>
<name>A0A7G5FEY3_9CORY</name>
<feature type="transmembrane region" description="Helical" evidence="8">
    <location>
        <begin position="28"/>
        <end position="50"/>
    </location>
</feature>
<feature type="transmembrane region" description="Helical" evidence="8">
    <location>
        <begin position="164"/>
        <end position="184"/>
    </location>
</feature>
<sequence length="246" mass="25725">MALLILILCIVALGSGLQRVAGMGLGLIAAPILAIAMGPVQGVMVVNVLAMINATMTAYTVREHIDWRRCWWIGSVFVVGSVAGALLIKSVSNALLLIIFGSLILVALFIVSVLKGRMPEPRGRLPLLVTGVVGGFTNTLAAVAGPVITVYAQAAKWEHRSFSATLQPLFAISGATSFFIKILMGAGGLGDTPWQVWPVGILGMFIGIFIGTRLAQVIARPVAHKLALFLASAGGFSALVRGLLAL</sequence>
<dbReference type="Proteomes" id="UP000515570">
    <property type="component" value="Chromosome"/>
</dbReference>
<keyword evidence="10" id="KW-1185">Reference proteome</keyword>
<evidence type="ECO:0000256" key="7">
    <source>
        <dbReference type="ARBA" id="ARBA00023136"/>
    </source>
</evidence>
<keyword evidence="6 8" id="KW-1133">Transmembrane helix</keyword>
<protein>
    <recommendedName>
        <fullName evidence="8">Probable membrane transporter protein</fullName>
    </recommendedName>
</protein>
<dbReference type="Pfam" id="PF01925">
    <property type="entry name" value="TauE"/>
    <property type="match status" value="1"/>
</dbReference>
<comment type="similarity">
    <text evidence="2 8">Belongs to the 4-toluene sulfonate uptake permease (TSUP) (TC 2.A.102) family.</text>
</comment>
<dbReference type="RefSeq" id="WP_182385980.1">
    <property type="nucleotide sequence ID" value="NZ_CP059833.1"/>
</dbReference>
<evidence type="ECO:0000256" key="2">
    <source>
        <dbReference type="ARBA" id="ARBA00009142"/>
    </source>
</evidence>
<dbReference type="InterPro" id="IPR002781">
    <property type="entry name" value="TM_pro_TauE-like"/>
</dbReference>
<reference evidence="9 10" key="1">
    <citation type="submission" date="2020-07" db="EMBL/GenBank/DDBJ databases">
        <title>non toxigenic Corynebacterium sp. nov from a clinical source.</title>
        <authorList>
            <person name="Bernier A.-M."/>
            <person name="Bernard K."/>
        </authorList>
    </citation>
    <scope>NUCLEOTIDE SEQUENCE [LARGE SCALE GENOMIC DNA]</scope>
    <source>
        <strain evidence="10">NML 93-0612</strain>
    </source>
</reference>
<dbReference type="PANTHER" id="PTHR30269">
    <property type="entry name" value="TRANSMEMBRANE PROTEIN YFCA"/>
    <property type="match status" value="1"/>
</dbReference>
<feature type="transmembrane region" description="Helical" evidence="8">
    <location>
        <begin position="226"/>
        <end position="244"/>
    </location>
</feature>